<dbReference type="Proteomes" id="UP000053029">
    <property type="component" value="Unassembled WGS sequence"/>
</dbReference>
<dbReference type="EMBL" id="KN846971">
    <property type="protein sequence ID" value="KIW82380.1"/>
    <property type="molecule type" value="Genomic_DNA"/>
</dbReference>
<organism evidence="1 2">
    <name type="scientific">Fonsecaea pedrosoi CBS 271.37</name>
    <dbReference type="NCBI Taxonomy" id="1442368"/>
    <lineage>
        <taxon>Eukaryota</taxon>
        <taxon>Fungi</taxon>
        <taxon>Dikarya</taxon>
        <taxon>Ascomycota</taxon>
        <taxon>Pezizomycotina</taxon>
        <taxon>Eurotiomycetes</taxon>
        <taxon>Chaetothyriomycetidae</taxon>
        <taxon>Chaetothyriales</taxon>
        <taxon>Herpotrichiellaceae</taxon>
        <taxon>Fonsecaea</taxon>
    </lineage>
</organism>
<protein>
    <submittedName>
        <fullName evidence="1">Unplaced genomic scaffold supercont1.3, whole genome shotgun sequence</fullName>
    </submittedName>
</protein>
<dbReference type="PANTHER" id="PTHR14097:SF9">
    <property type="entry name" value="EPIMERASE, PUTATIVE (AFU_ORTHOLOGUE AFUA_8G07320)-RELATED"/>
    <property type="match status" value="1"/>
</dbReference>
<gene>
    <name evidence="1" type="ORF">Z517_05407</name>
</gene>
<dbReference type="VEuPathDB" id="FungiDB:Z517_05407"/>
<name>A0A0D2GUS9_9EURO</name>
<dbReference type="RefSeq" id="XP_013286188.1">
    <property type="nucleotide sequence ID" value="XM_013430734.1"/>
</dbReference>
<dbReference type="Gene3D" id="3.40.50.720">
    <property type="entry name" value="NAD(P)-binding Rossmann-like Domain"/>
    <property type="match status" value="1"/>
</dbReference>
<dbReference type="STRING" id="1442368.A0A0D2GUS9"/>
<dbReference type="PANTHER" id="PTHR14097">
    <property type="entry name" value="OXIDOREDUCTASE HTATIP2"/>
    <property type="match status" value="1"/>
</dbReference>
<reference evidence="1 2" key="1">
    <citation type="submission" date="2015-01" db="EMBL/GenBank/DDBJ databases">
        <title>The Genome Sequence of Fonsecaea pedrosoi CBS 271.37.</title>
        <authorList>
            <consortium name="The Broad Institute Genomics Platform"/>
            <person name="Cuomo C."/>
            <person name="de Hoog S."/>
            <person name="Gorbushina A."/>
            <person name="Stielow B."/>
            <person name="Teixiera M."/>
            <person name="Abouelleil A."/>
            <person name="Chapman S.B."/>
            <person name="Priest M."/>
            <person name="Young S.K."/>
            <person name="Wortman J."/>
            <person name="Nusbaum C."/>
            <person name="Birren B."/>
        </authorList>
    </citation>
    <scope>NUCLEOTIDE SEQUENCE [LARGE SCALE GENOMIC DNA]</scope>
    <source>
        <strain evidence="1 2">CBS 271.37</strain>
    </source>
</reference>
<dbReference type="GeneID" id="25304897"/>
<dbReference type="InterPro" id="IPR036291">
    <property type="entry name" value="NAD(P)-bd_dom_sf"/>
</dbReference>
<evidence type="ECO:0000313" key="1">
    <source>
        <dbReference type="EMBL" id="KIW82380.1"/>
    </source>
</evidence>
<dbReference type="AlphaFoldDB" id="A0A0D2GUS9"/>
<dbReference type="HOGENOM" id="CLU_071330_0_1_1"/>
<sequence length="226" mass="24524">MKGILTGATGFIGGEILNQCLDHPRITSLVVLSRRPLPEPAASNSKVKVIIIQDFGNYPDSALEELKDADFCIWAIGTYNGGEDVEADLPLALCKAIAKARNGATTKLFRMVLLSGMFVVHDQNASLWFKPTTRKAKGVGEMRLLAFADEQNKNDGNWESYVGRPGLVLPKYIVGIHTGTIGNRLIIGVGVLAAGMIETALEGNPEYMVYHSALLEKGREAIRKAK</sequence>
<dbReference type="OrthoDB" id="3535423at2759"/>
<dbReference type="SUPFAM" id="SSF51735">
    <property type="entry name" value="NAD(P)-binding Rossmann-fold domains"/>
    <property type="match status" value="1"/>
</dbReference>
<accession>A0A0D2GUS9</accession>
<proteinExistence type="predicted"/>
<evidence type="ECO:0000313" key="2">
    <source>
        <dbReference type="Proteomes" id="UP000053029"/>
    </source>
</evidence>
<keyword evidence="2" id="KW-1185">Reference proteome</keyword>